<keyword evidence="7" id="KW-0325">Glycoprotein</keyword>
<feature type="domain" description="Discoidin" evidence="8">
    <location>
        <begin position="85"/>
        <end position="123"/>
    </location>
</feature>
<evidence type="ECO:0000256" key="2">
    <source>
        <dbReference type="ARBA" id="ARBA00022692"/>
    </source>
</evidence>
<evidence type="ECO:0000259" key="8">
    <source>
        <dbReference type="Pfam" id="PF21114"/>
    </source>
</evidence>
<evidence type="ECO:0000313" key="9">
    <source>
        <dbReference type="EMBL" id="VDM14799.1"/>
    </source>
</evidence>
<comment type="subcellular location">
    <subcellularLocation>
        <location evidence="1">Membrane</location>
        <topology evidence="1">Single-pass type I membrane protein</topology>
    </subcellularLocation>
</comment>
<dbReference type="Proteomes" id="UP000270924">
    <property type="component" value="Unassembled WGS sequence"/>
</dbReference>
<sequence>MFYSMNNDGSRIDNYDFRDKTFEKSNMFSHFTNNKKGLGILTDGVIATTNPLDDISDNDKITPARWIGWNQLIASKNYYRRPLDAARNLPIRIPLHNASGQAVKMKLSYKEQWLFLSEIYFTSSKFQNFF</sequence>
<dbReference type="GO" id="GO:0016020">
    <property type="term" value="C:membrane"/>
    <property type="evidence" value="ECO:0007669"/>
    <property type="project" value="UniProtKB-SubCell"/>
</dbReference>
<evidence type="ECO:0000313" key="10">
    <source>
        <dbReference type="Proteomes" id="UP000270924"/>
    </source>
</evidence>
<accession>A0A3P7EF87</accession>
<evidence type="ECO:0000256" key="1">
    <source>
        <dbReference type="ARBA" id="ARBA00004479"/>
    </source>
</evidence>
<reference evidence="9 10" key="1">
    <citation type="submission" date="2018-11" db="EMBL/GenBank/DDBJ databases">
        <authorList>
            <consortium name="Pathogen Informatics"/>
        </authorList>
    </citation>
    <scope>NUCLEOTIDE SEQUENCE [LARGE SCALE GENOMIC DNA]</scope>
</reference>
<evidence type="ECO:0000256" key="4">
    <source>
        <dbReference type="ARBA" id="ARBA00022989"/>
    </source>
</evidence>
<keyword evidence="2" id="KW-0812">Transmembrane</keyword>
<keyword evidence="3" id="KW-0732">Signal</keyword>
<keyword evidence="5" id="KW-0472">Membrane</keyword>
<dbReference type="InterPro" id="IPR048525">
    <property type="entry name" value="DDR1-2_DS-like"/>
</dbReference>
<keyword evidence="10" id="KW-1185">Reference proteome</keyword>
<keyword evidence="6" id="KW-1015">Disulfide bond</keyword>
<dbReference type="EMBL" id="UYWW01006551">
    <property type="protein sequence ID" value="VDM14799.1"/>
    <property type="molecule type" value="Genomic_DNA"/>
</dbReference>
<dbReference type="Pfam" id="PF21114">
    <property type="entry name" value="DDR1-2_DS-like"/>
    <property type="match status" value="1"/>
</dbReference>
<evidence type="ECO:0000256" key="7">
    <source>
        <dbReference type="ARBA" id="ARBA00023180"/>
    </source>
</evidence>
<organism evidence="9 10">
    <name type="scientific">Wuchereria bancrofti</name>
    <dbReference type="NCBI Taxonomy" id="6293"/>
    <lineage>
        <taxon>Eukaryota</taxon>
        <taxon>Metazoa</taxon>
        <taxon>Ecdysozoa</taxon>
        <taxon>Nematoda</taxon>
        <taxon>Chromadorea</taxon>
        <taxon>Rhabditida</taxon>
        <taxon>Spirurina</taxon>
        <taxon>Spiruromorpha</taxon>
        <taxon>Filarioidea</taxon>
        <taxon>Onchocercidae</taxon>
        <taxon>Wuchereria</taxon>
    </lineage>
</organism>
<name>A0A3P7EF87_WUCBA</name>
<gene>
    <name evidence="9" type="ORF">WBA_LOCUS8185</name>
</gene>
<dbReference type="Gene3D" id="2.60.120.1190">
    <property type="match status" value="2"/>
</dbReference>
<dbReference type="InParanoid" id="A0A3P7EF87"/>
<evidence type="ECO:0000256" key="5">
    <source>
        <dbReference type="ARBA" id="ARBA00023136"/>
    </source>
</evidence>
<dbReference type="AlphaFoldDB" id="A0A3P7EF87"/>
<proteinExistence type="predicted"/>
<protein>
    <recommendedName>
        <fullName evidence="8">Discoidin domain-containing protein</fullName>
    </recommendedName>
</protein>
<evidence type="ECO:0000256" key="6">
    <source>
        <dbReference type="ARBA" id="ARBA00023157"/>
    </source>
</evidence>
<keyword evidence="4" id="KW-1133">Transmembrane helix</keyword>
<evidence type="ECO:0000256" key="3">
    <source>
        <dbReference type="ARBA" id="ARBA00022729"/>
    </source>
</evidence>